<feature type="binding site" evidence="9">
    <location>
        <begin position="135"/>
        <end position="141"/>
    </location>
    <ligand>
        <name>GTP</name>
        <dbReference type="ChEBI" id="CHEBI:37565"/>
    </ligand>
</feature>
<evidence type="ECO:0000256" key="10">
    <source>
        <dbReference type="PIRSR" id="PIRSR601019-2"/>
    </source>
</evidence>
<dbReference type="Pfam" id="PF00503">
    <property type="entry name" value="G-alpha"/>
    <property type="match status" value="1"/>
</dbReference>
<dbReference type="GO" id="GO:0031683">
    <property type="term" value="F:G-protein beta/gamma-subunit complex binding"/>
    <property type="evidence" value="ECO:0007669"/>
    <property type="project" value="InterPro"/>
</dbReference>
<dbReference type="GO" id="GO:0007188">
    <property type="term" value="P:adenylate cyclase-modulating G protein-coupled receptor signaling pathway"/>
    <property type="evidence" value="ECO:0007669"/>
    <property type="project" value="TreeGrafter"/>
</dbReference>
<evidence type="ECO:0000256" key="1">
    <source>
        <dbReference type="ARBA" id="ARBA00022707"/>
    </source>
</evidence>
<evidence type="ECO:0000256" key="4">
    <source>
        <dbReference type="ARBA" id="ARBA00022842"/>
    </source>
</evidence>
<dbReference type="CDD" id="cd00066">
    <property type="entry name" value="G-alpha"/>
    <property type="match status" value="1"/>
</dbReference>
<dbReference type="PANTHER" id="PTHR10218">
    <property type="entry name" value="GTP-BINDING PROTEIN ALPHA SUBUNIT"/>
    <property type="match status" value="1"/>
</dbReference>
<dbReference type="GO" id="GO:0046872">
    <property type="term" value="F:metal ion binding"/>
    <property type="evidence" value="ECO:0007669"/>
    <property type="project" value="UniProtKB-KW"/>
</dbReference>
<name>A0A915ESN6_9BILA</name>
<keyword evidence="3 9" id="KW-0547">Nucleotide-binding</keyword>
<dbReference type="PROSITE" id="PS51882">
    <property type="entry name" value="G_ALPHA"/>
    <property type="match status" value="1"/>
</dbReference>
<feature type="binding site" evidence="9">
    <location>
        <begin position="160"/>
        <end position="164"/>
    </location>
    <ligand>
        <name>GTP</name>
        <dbReference type="ChEBI" id="CHEBI:37565"/>
    </ligand>
</feature>
<dbReference type="InterPro" id="IPR011025">
    <property type="entry name" value="GproteinA_insert"/>
</dbReference>
<dbReference type="AlphaFoldDB" id="A0A915ESN6"/>
<dbReference type="Gene3D" id="1.10.400.10">
    <property type="entry name" value="GI Alpha 1, domain 2-like"/>
    <property type="match status" value="1"/>
</dbReference>
<dbReference type="Gene3D" id="3.40.50.300">
    <property type="entry name" value="P-loop containing nucleotide triphosphate hydrolases"/>
    <property type="match status" value="1"/>
</dbReference>
<evidence type="ECO:0000313" key="12">
    <source>
        <dbReference type="WBParaSite" id="jg8535.2"/>
    </source>
</evidence>
<keyword evidence="1" id="KW-0519">Myristate</keyword>
<dbReference type="SMART" id="SM00275">
    <property type="entry name" value="G_alpha"/>
    <property type="match status" value="1"/>
</dbReference>
<dbReference type="GO" id="GO:0005737">
    <property type="term" value="C:cytoplasm"/>
    <property type="evidence" value="ECO:0007669"/>
    <property type="project" value="TreeGrafter"/>
</dbReference>
<keyword evidence="4 10" id="KW-0460">Magnesium</keyword>
<dbReference type="SUPFAM" id="SSF47895">
    <property type="entry name" value="Transducin (alpha subunit), insertion domain"/>
    <property type="match status" value="1"/>
</dbReference>
<feature type="binding site" evidence="9">
    <location>
        <position position="285"/>
    </location>
    <ligand>
        <name>GTP</name>
        <dbReference type="ChEBI" id="CHEBI:37565"/>
    </ligand>
</feature>
<keyword evidence="6" id="KW-0564">Palmitate</keyword>
<dbReference type="PANTHER" id="PTHR10218:SF302">
    <property type="entry name" value="GUANINE NUCLEOTIDE-BINDING PROTEIN ALPHA-5 SUBUNIT"/>
    <property type="match status" value="1"/>
</dbReference>
<dbReference type="GO" id="GO:0005525">
    <property type="term" value="F:GTP binding"/>
    <property type="evidence" value="ECO:0007669"/>
    <property type="project" value="UniProtKB-KW"/>
</dbReference>
<sequence>MGANVCKGEKVLDEVVLATNNHKRIELELKKDKAEEKKSSKYFCLELINYRYMIHTNYIIIYHYIVKGIIALKMDIPDDEKQIIKIINQISSCVCVSEACKRLNDFYVPDNTTYLFAESDRILQPQYKPTEKDVLHARASTTGVHEITFAFRKFGIRLIDVGGQKTERRKWIHCFENVTAILFVVSLSCYDQYMEEDPTKNRMEDSVDLFNSMYKNGFLHKCSFILFLNKKDLFEEKLKHVPLSKFLPQYTGDNNYDSALEFLQRLYLDCQNDDARHIYNHVTNATDTKNVQFVFGAACDIILQNNLTRAGMT</sequence>
<dbReference type="InterPro" id="IPR001019">
    <property type="entry name" value="Gprotein_alpha_su"/>
</dbReference>
<dbReference type="PRINTS" id="PR00318">
    <property type="entry name" value="GPROTEINA"/>
</dbReference>
<dbReference type="SUPFAM" id="SSF52540">
    <property type="entry name" value="P-loop containing nucleoside triphosphate hydrolases"/>
    <property type="match status" value="1"/>
</dbReference>
<dbReference type="Proteomes" id="UP000887574">
    <property type="component" value="Unplaced"/>
</dbReference>
<dbReference type="InterPro" id="IPR027417">
    <property type="entry name" value="P-loop_NTPase"/>
</dbReference>
<evidence type="ECO:0000256" key="6">
    <source>
        <dbReference type="ARBA" id="ARBA00023139"/>
    </source>
</evidence>
<keyword evidence="11" id="KW-1185">Reference proteome</keyword>
<proteinExistence type="predicted"/>
<dbReference type="GO" id="GO:0003924">
    <property type="term" value="F:GTPase activity"/>
    <property type="evidence" value="ECO:0007669"/>
    <property type="project" value="InterPro"/>
</dbReference>
<dbReference type="FunFam" id="3.40.50.300:FF:002307">
    <property type="entry name" value="Guanine nucleotide-binding protein G(k) subunit alpha"/>
    <property type="match status" value="1"/>
</dbReference>
<evidence type="ECO:0000256" key="5">
    <source>
        <dbReference type="ARBA" id="ARBA00023134"/>
    </source>
</evidence>
<evidence type="ECO:0000256" key="9">
    <source>
        <dbReference type="PIRSR" id="PIRSR601019-1"/>
    </source>
</evidence>
<dbReference type="GO" id="GO:0001664">
    <property type="term" value="F:G protein-coupled receptor binding"/>
    <property type="evidence" value="ECO:0007669"/>
    <property type="project" value="TreeGrafter"/>
</dbReference>
<keyword evidence="5 9" id="KW-0342">GTP-binding</keyword>
<feature type="binding site" evidence="10">
    <location>
        <position position="141"/>
    </location>
    <ligand>
        <name>Mg(2+)</name>
        <dbReference type="ChEBI" id="CHEBI:18420"/>
    </ligand>
</feature>
<accession>A0A915ESN6</accession>
<dbReference type="WBParaSite" id="jg8535.2">
    <property type="protein sequence ID" value="jg8535.2"/>
    <property type="gene ID" value="jg8535"/>
</dbReference>
<evidence type="ECO:0000256" key="3">
    <source>
        <dbReference type="ARBA" id="ARBA00022741"/>
    </source>
</evidence>
<keyword evidence="8" id="KW-0449">Lipoprotein</keyword>
<evidence type="ECO:0000256" key="8">
    <source>
        <dbReference type="ARBA" id="ARBA00023288"/>
    </source>
</evidence>
<dbReference type="GO" id="GO:0005834">
    <property type="term" value="C:heterotrimeric G-protein complex"/>
    <property type="evidence" value="ECO:0007669"/>
    <property type="project" value="TreeGrafter"/>
</dbReference>
<reference evidence="12" key="1">
    <citation type="submission" date="2022-11" db="UniProtKB">
        <authorList>
            <consortium name="WormBaseParasite"/>
        </authorList>
    </citation>
    <scope>IDENTIFICATION</scope>
</reference>
<evidence type="ECO:0000256" key="2">
    <source>
        <dbReference type="ARBA" id="ARBA00022723"/>
    </source>
</evidence>
<keyword evidence="7" id="KW-0807">Transducer</keyword>
<protein>
    <submittedName>
        <fullName evidence="12">Uncharacterized protein</fullName>
    </submittedName>
</protein>
<keyword evidence="2 10" id="KW-0479">Metal-binding</keyword>
<evidence type="ECO:0000313" key="11">
    <source>
        <dbReference type="Proteomes" id="UP000887574"/>
    </source>
</evidence>
<feature type="binding site" evidence="9">
    <location>
        <begin position="229"/>
        <end position="232"/>
    </location>
    <ligand>
        <name>GTP</name>
        <dbReference type="ChEBI" id="CHEBI:37565"/>
    </ligand>
</feature>
<evidence type="ECO:0000256" key="7">
    <source>
        <dbReference type="ARBA" id="ARBA00023224"/>
    </source>
</evidence>
<organism evidence="11 12">
    <name type="scientific">Ditylenchus dipsaci</name>
    <dbReference type="NCBI Taxonomy" id="166011"/>
    <lineage>
        <taxon>Eukaryota</taxon>
        <taxon>Metazoa</taxon>
        <taxon>Ecdysozoa</taxon>
        <taxon>Nematoda</taxon>
        <taxon>Chromadorea</taxon>
        <taxon>Rhabditida</taxon>
        <taxon>Tylenchina</taxon>
        <taxon>Tylenchomorpha</taxon>
        <taxon>Sphaerularioidea</taxon>
        <taxon>Anguinidae</taxon>
        <taxon>Anguininae</taxon>
        <taxon>Ditylenchus</taxon>
    </lineage>
</organism>